<dbReference type="InterPro" id="IPR050256">
    <property type="entry name" value="Glycosyltransferase_2"/>
</dbReference>
<dbReference type="PANTHER" id="PTHR48090:SF7">
    <property type="entry name" value="RFBJ PROTEIN"/>
    <property type="match status" value="1"/>
</dbReference>
<dbReference type="Gene3D" id="3.90.550.10">
    <property type="entry name" value="Spore Coat Polysaccharide Biosynthesis Protein SpsA, Chain A"/>
    <property type="match status" value="1"/>
</dbReference>
<dbReference type="InterPro" id="IPR001173">
    <property type="entry name" value="Glyco_trans_2-like"/>
</dbReference>
<gene>
    <name evidence="2" type="ORF">JJB07_20775</name>
</gene>
<sequence length="238" mass="26219">MNETPKVLVIIPAYNEEGSIAHVIQRIQSVSDDIDVVVINDGSRDATVEVARAAGATAVIDLPFNLGIGGAMQTGYLYAHKNDYDIALQIDADGQHDPFDIPKVIEPILRGEVNFTVGSRWVEKTAYKSSAARRVGMVIFSRLIKWVTGQVCKDPTSGFRAADKRVIEMFANYYPVDYPEVEVLVHISRRGLKFREIAVEMSERQAGSSSITPIKSIYYMVKVGLAVLISATRKEGAL</sequence>
<dbReference type="PANTHER" id="PTHR48090">
    <property type="entry name" value="UNDECAPRENYL-PHOSPHATE 4-DEOXY-4-FORMAMIDO-L-ARABINOSE TRANSFERASE-RELATED"/>
    <property type="match status" value="1"/>
</dbReference>
<dbReference type="CDD" id="cd04179">
    <property type="entry name" value="DPM_DPG-synthase_like"/>
    <property type="match status" value="1"/>
</dbReference>
<evidence type="ECO:0000259" key="1">
    <source>
        <dbReference type="Pfam" id="PF00535"/>
    </source>
</evidence>
<dbReference type="Proteomes" id="UP000602284">
    <property type="component" value="Unassembled WGS sequence"/>
</dbReference>
<evidence type="ECO:0000313" key="2">
    <source>
        <dbReference type="EMBL" id="MBL0389030.1"/>
    </source>
</evidence>
<dbReference type="RefSeq" id="WP_201638029.1">
    <property type="nucleotide sequence ID" value="NZ_JAEQNB010000008.1"/>
</dbReference>
<name>A0ABS1JFN3_9BACL</name>
<dbReference type="EMBL" id="JAEQNB010000008">
    <property type="protein sequence ID" value="MBL0389030.1"/>
    <property type="molecule type" value="Genomic_DNA"/>
</dbReference>
<accession>A0ABS1JFN3</accession>
<organism evidence="2 3">
    <name type="scientific">Tumebacillus amylolyticus</name>
    <dbReference type="NCBI Taxonomy" id="2801339"/>
    <lineage>
        <taxon>Bacteria</taxon>
        <taxon>Bacillati</taxon>
        <taxon>Bacillota</taxon>
        <taxon>Bacilli</taxon>
        <taxon>Bacillales</taxon>
        <taxon>Alicyclobacillaceae</taxon>
        <taxon>Tumebacillus</taxon>
    </lineage>
</organism>
<dbReference type="InterPro" id="IPR029044">
    <property type="entry name" value="Nucleotide-diphossugar_trans"/>
</dbReference>
<dbReference type="SUPFAM" id="SSF53448">
    <property type="entry name" value="Nucleotide-diphospho-sugar transferases"/>
    <property type="match status" value="1"/>
</dbReference>
<comment type="caution">
    <text evidence="2">The sequence shown here is derived from an EMBL/GenBank/DDBJ whole genome shotgun (WGS) entry which is preliminary data.</text>
</comment>
<proteinExistence type="predicted"/>
<keyword evidence="3" id="KW-1185">Reference proteome</keyword>
<protein>
    <submittedName>
        <fullName evidence="2">Glycosyltransferase family 2 protein</fullName>
    </submittedName>
</protein>
<dbReference type="Pfam" id="PF00535">
    <property type="entry name" value="Glycos_transf_2"/>
    <property type="match status" value="1"/>
</dbReference>
<feature type="domain" description="Glycosyltransferase 2-like" evidence="1">
    <location>
        <begin position="9"/>
        <end position="160"/>
    </location>
</feature>
<evidence type="ECO:0000313" key="3">
    <source>
        <dbReference type="Proteomes" id="UP000602284"/>
    </source>
</evidence>
<reference evidence="2 3" key="1">
    <citation type="submission" date="2021-01" db="EMBL/GenBank/DDBJ databases">
        <title>Tumebacillus sp. strain ITR2 16S ribosomal RNA gene Genome sequencing and assembly.</title>
        <authorList>
            <person name="Kang M."/>
        </authorList>
    </citation>
    <scope>NUCLEOTIDE SEQUENCE [LARGE SCALE GENOMIC DNA]</scope>
    <source>
        <strain evidence="2 3">ITR2</strain>
    </source>
</reference>